<keyword evidence="9 13" id="KW-0472">Membrane</keyword>
<dbReference type="PROSITE" id="PS50035">
    <property type="entry name" value="PLD"/>
    <property type="match status" value="2"/>
</dbReference>
<evidence type="ECO:0000259" key="14">
    <source>
        <dbReference type="PROSITE" id="PS50035"/>
    </source>
</evidence>
<feature type="transmembrane region" description="Helical" evidence="13">
    <location>
        <begin position="37"/>
        <end position="58"/>
    </location>
</feature>
<reference evidence="15" key="1">
    <citation type="submission" date="2022-07" db="EMBL/GenBank/DDBJ databases">
        <title>Enhanced cultured diversity of the mouse gut microbiota enables custom-made synthetic communities.</title>
        <authorList>
            <person name="Afrizal A."/>
        </authorList>
    </citation>
    <scope>NUCLEOTIDE SEQUENCE</scope>
    <source>
        <strain evidence="15">DSM 29186</strain>
    </source>
</reference>
<dbReference type="EC" id="2.7.8.-" evidence="12"/>
<evidence type="ECO:0000313" key="16">
    <source>
        <dbReference type="Proteomes" id="UP001140817"/>
    </source>
</evidence>
<dbReference type="CDD" id="cd09110">
    <property type="entry name" value="PLDc_CLS_1"/>
    <property type="match status" value="1"/>
</dbReference>
<gene>
    <name evidence="15" type="primary">cls</name>
    <name evidence="15" type="ORF">NSA58_13215</name>
</gene>
<evidence type="ECO:0000313" key="15">
    <source>
        <dbReference type="EMBL" id="MCR1823748.1"/>
    </source>
</evidence>
<feature type="domain" description="PLD phosphodiesterase" evidence="14">
    <location>
        <begin position="402"/>
        <end position="429"/>
    </location>
</feature>
<organism evidence="15 16">
    <name type="scientific">Terrisporobacter muris</name>
    <dbReference type="NCBI Taxonomy" id="2963284"/>
    <lineage>
        <taxon>Bacteria</taxon>
        <taxon>Bacillati</taxon>
        <taxon>Bacillota</taxon>
        <taxon>Clostridia</taxon>
        <taxon>Peptostreptococcales</taxon>
        <taxon>Peptostreptococcaceae</taxon>
        <taxon>Terrisporobacter</taxon>
    </lineage>
</organism>
<keyword evidence="8" id="KW-0443">Lipid metabolism</keyword>
<keyword evidence="6" id="KW-0677">Repeat</keyword>
<comment type="caution">
    <text evidence="15">The sequence shown here is derived from an EMBL/GenBank/DDBJ whole genome shotgun (WGS) entry which is preliminary data.</text>
</comment>
<accession>A0A9X2MCR7</accession>
<evidence type="ECO:0000256" key="1">
    <source>
        <dbReference type="ARBA" id="ARBA00004651"/>
    </source>
</evidence>
<name>A0A9X2MCR7_9FIRM</name>
<dbReference type="GO" id="GO:0032049">
    <property type="term" value="P:cardiolipin biosynthetic process"/>
    <property type="evidence" value="ECO:0007669"/>
    <property type="project" value="UniProtKB-UniRule"/>
</dbReference>
<comment type="subcellular location">
    <subcellularLocation>
        <location evidence="1">Cell membrane</location>
        <topology evidence="1">Multi-pass membrane protein</topology>
    </subcellularLocation>
</comment>
<dbReference type="SMART" id="SM00155">
    <property type="entry name" value="PLDc"/>
    <property type="match status" value="2"/>
</dbReference>
<dbReference type="HAMAP" id="MF_01916">
    <property type="entry name" value="Cardiolipin_synth_Cls"/>
    <property type="match status" value="1"/>
</dbReference>
<dbReference type="EMBL" id="JANKBY010000186">
    <property type="protein sequence ID" value="MCR1823748.1"/>
    <property type="molecule type" value="Genomic_DNA"/>
</dbReference>
<dbReference type="FunFam" id="3.30.870.10:FF:000014">
    <property type="entry name" value="Cardiolipin synthase"/>
    <property type="match status" value="1"/>
</dbReference>
<dbReference type="Pfam" id="PF13091">
    <property type="entry name" value="PLDc_2"/>
    <property type="match status" value="2"/>
</dbReference>
<evidence type="ECO:0000256" key="4">
    <source>
        <dbReference type="ARBA" id="ARBA00022679"/>
    </source>
</evidence>
<dbReference type="InterPro" id="IPR025202">
    <property type="entry name" value="PLD-like_dom"/>
</dbReference>
<dbReference type="InterPro" id="IPR030874">
    <property type="entry name" value="Cardiolipin_synth_Firmi"/>
</dbReference>
<keyword evidence="16" id="KW-1185">Reference proteome</keyword>
<evidence type="ECO:0000256" key="10">
    <source>
        <dbReference type="ARBA" id="ARBA00023209"/>
    </source>
</evidence>
<evidence type="ECO:0000256" key="12">
    <source>
        <dbReference type="NCBIfam" id="TIGR04265"/>
    </source>
</evidence>
<keyword evidence="11" id="KW-1208">Phospholipid metabolism</keyword>
<sequence>KDIKAMIIAILSILVHILNIITILYMIFKEKRSANSIIVWTLILTLLPYVGFIIFLLIGRKVNTANIFVMKKSEMQFFEKYINKVKNTDEQDKSLKNSDNYEIIRAVESMEYSPYRNDNEVDLFFDGKELFDEILDSLKKAEKSINIQFYIFKNDELGSKVLKILKEKAASGVEVRLLYDSVGSRSLTKRKLKPVIEAGVKVGEFFPAILKLLNINMNFRNHRKIVVIDSEIGFVGGFNVGDEYLGKDPKFGHWRDTHIKIKGDAVKDLNLRFWADWRYATREDVDLTFTLENVNPPSLSNSNHSKAGLQIISSGPNPYNRYEIKWSYLEMIQKSKDYIYIQSPYLILDDSIGDSLKLASISGVDVKIMIPGKGDHPFVYWANLVYAGELLNFGIEIYHYDKNAFLHSKAVVMDDKICSIGTANMDTRSCELNFEVNALIYSEEISKKQREQFEKDMLLCKKLTLEEYSNRSAGIKFKEGFSKLFSNFL</sequence>
<dbReference type="AlphaFoldDB" id="A0A9X2MCR7"/>
<dbReference type="Pfam" id="PF13396">
    <property type="entry name" value="PLDc_N"/>
    <property type="match status" value="1"/>
</dbReference>
<feature type="transmembrane region" description="Helical" evidence="13">
    <location>
        <begin position="6"/>
        <end position="28"/>
    </location>
</feature>
<evidence type="ECO:0000256" key="13">
    <source>
        <dbReference type="SAM" id="Phobius"/>
    </source>
</evidence>
<evidence type="ECO:0000256" key="9">
    <source>
        <dbReference type="ARBA" id="ARBA00023136"/>
    </source>
</evidence>
<dbReference type="InterPro" id="IPR027379">
    <property type="entry name" value="CLS_N"/>
</dbReference>
<dbReference type="GO" id="GO:0005886">
    <property type="term" value="C:plasma membrane"/>
    <property type="evidence" value="ECO:0007669"/>
    <property type="project" value="UniProtKB-SubCell"/>
</dbReference>
<dbReference type="SUPFAM" id="SSF56024">
    <property type="entry name" value="Phospholipase D/nuclease"/>
    <property type="match status" value="2"/>
</dbReference>
<dbReference type="Gene3D" id="3.30.870.10">
    <property type="entry name" value="Endonuclease Chain A"/>
    <property type="match status" value="2"/>
</dbReference>
<dbReference type="InterPro" id="IPR022924">
    <property type="entry name" value="Cardiolipin_synthase"/>
</dbReference>
<feature type="domain" description="PLD phosphodiesterase" evidence="14">
    <location>
        <begin position="217"/>
        <end position="244"/>
    </location>
</feature>
<dbReference type="RefSeq" id="WP_257560545.1">
    <property type="nucleotide sequence ID" value="NZ_JANKBY010000186.1"/>
</dbReference>
<evidence type="ECO:0000256" key="3">
    <source>
        <dbReference type="ARBA" id="ARBA00022516"/>
    </source>
</evidence>
<keyword evidence="3" id="KW-0444">Lipid biosynthesis</keyword>
<evidence type="ECO:0000256" key="2">
    <source>
        <dbReference type="ARBA" id="ARBA00022475"/>
    </source>
</evidence>
<keyword evidence="2" id="KW-1003">Cell membrane</keyword>
<evidence type="ECO:0000256" key="11">
    <source>
        <dbReference type="ARBA" id="ARBA00023264"/>
    </source>
</evidence>
<dbReference type="NCBIfam" id="TIGR04265">
    <property type="entry name" value="bac_cardiolipin"/>
    <property type="match status" value="1"/>
</dbReference>
<keyword evidence="7 13" id="KW-1133">Transmembrane helix</keyword>
<protein>
    <recommendedName>
        <fullName evidence="12">Cardiolipin synthase</fullName>
        <ecNumber evidence="12">2.7.8.-</ecNumber>
    </recommendedName>
</protein>
<dbReference type="PANTHER" id="PTHR21248:SF22">
    <property type="entry name" value="PHOSPHOLIPASE D"/>
    <property type="match status" value="1"/>
</dbReference>
<keyword evidence="5 13" id="KW-0812">Transmembrane</keyword>
<dbReference type="GO" id="GO:0008808">
    <property type="term" value="F:cardiolipin synthase activity"/>
    <property type="evidence" value="ECO:0007669"/>
    <property type="project" value="UniProtKB-UniRule"/>
</dbReference>
<keyword evidence="10" id="KW-0594">Phospholipid biosynthesis</keyword>
<evidence type="ECO:0000256" key="6">
    <source>
        <dbReference type="ARBA" id="ARBA00022737"/>
    </source>
</evidence>
<dbReference type="Proteomes" id="UP001140817">
    <property type="component" value="Unassembled WGS sequence"/>
</dbReference>
<evidence type="ECO:0000256" key="5">
    <source>
        <dbReference type="ARBA" id="ARBA00022692"/>
    </source>
</evidence>
<dbReference type="InterPro" id="IPR001736">
    <property type="entry name" value="PLipase_D/transphosphatidylase"/>
</dbReference>
<evidence type="ECO:0000256" key="8">
    <source>
        <dbReference type="ARBA" id="ARBA00023098"/>
    </source>
</evidence>
<feature type="non-terminal residue" evidence="15">
    <location>
        <position position="1"/>
    </location>
</feature>
<keyword evidence="4" id="KW-0808">Transferase</keyword>
<dbReference type="CDD" id="cd09112">
    <property type="entry name" value="PLDc_CLS_2"/>
    <property type="match status" value="1"/>
</dbReference>
<dbReference type="PANTHER" id="PTHR21248">
    <property type="entry name" value="CARDIOLIPIN SYNTHASE"/>
    <property type="match status" value="1"/>
</dbReference>
<proteinExistence type="inferred from homology"/>
<evidence type="ECO:0000256" key="7">
    <source>
        <dbReference type="ARBA" id="ARBA00022989"/>
    </source>
</evidence>